<evidence type="ECO:0000313" key="2">
    <source>
        <dbReference type="Proteomes" id="UP001518990"/>
    </source>
</evidence>
<name>A0ABS3KIH8_9PROT</name>
<reference evidence="1 2" key="1">
    <citation type="submission" date="2020-09" db="EMBL/GenBank/DDBJ databases">
        <title>Roseomonas.</title>
        <authorList>
            <person name="Zhu W."/>
        </authorList>
    </citation>
    <scope>NUCLEOTIDE SEQUENCE [LARGE SCALE GENOMIC DNA]</scope>
    <source>
        <strain evidence="1 2">1311</strain>
    </source>
</reference>
<keyword evidence="2" id="KW-1185">Reference proteome</keyword>
<dbReference type="RefSeq" id="WP_207451299.1">
    <property type="nucleotide sequence ID" value="NZ_JACTNF010000056.1"/>
</dbReference>
<sequence length="89" mass="9750">MALSSTEIYRSQNGDTWWLIRDDASHQVHVRHEANPASGGHVTEMSVERFLSRRGSGPEYAATQELLKAQAEEAKLLASTASLPPDESA</sequence>
<accession>A0ABS3KIH8</accession>
<dbReference type="Proteomes" id="UP001518990">
    <property type="component" value="Unassembled WGS sequence"/>
</dbReference>
<evidence type="ECO:0000313" key="1">
    <source>
        <dbReference type="EMBL" id="MBO1077257.1"/>
    </source>
</evidence>
<gene>
    <name evidence="1" type="ORF">IAI60_21920</name>
</gene>
<comment type="caution">
    <text evidence="1">The sequence shown here is derived from an EMBL/GenBank/DDBJ whole genome shotgun (WGS) entry which is preliminary data.</text>
</comment>
<proteinExistence type="predicted"/>
<dbReference type="EMBL" id="JACTNF010000056">
    <property type="protein sequence ID" value="MBO1077257.1"/>
    <property type="molecule type" value="Genomic_DNA"/>
</dbReference>
<evidence type="ECO:0008006" key="3">
    <source>
        <dbReference type="Google" id="ProtNLM"/>
    </source>
</evidence>
<protein>
    <recommendedName>
        <fullName evidence="3">DUF2188 domain-containing protein</fullName>
    </recommendedName>
</protein>
<organism evidence="1 2">
    <name type="scientific">Roseomonas marmotae</name>
    <dbReference type="NCBI Taxonomy" id="2768161"/>
    <lineage>
        <taxon>Bacteria</taxon>
        <taxon>Pseudomonadati</taxon>
        <taxon>Pseudomonadota</taxon>
        <taxon>Alphaproteobacteria</taxon>
        <taxon>Acetobacterales</taxon>
        <taxon>Roseomonadaceae</taxon>
        <taxon>Roseomonas</taxon>
    </lineage>
</organism>